<keyword evidence="1" id="KW-0472">Membrane</keyword>
<name>L8WP61_THACA</name>
<dbReference type="EMBL" id="AFRT01001580">
    <property type="protein sequence ID" value="ELU39941.1"/>
    <property type="molecule type" value="Genomic_DNA"/>
</dbReference>
<organism evidence="2 3">
    <name type="scientific">Thanatephorus cucumeris (strain AG1-IA)</name>
    <name type="common">Rice sheath blight fungus</name>
    <name type="synonym">Rhizoctonia solani</name>
    <dbReference type="NCBI Taxonomy" id="983506"/>
    <lineage>
        <taxon>Eukaryota</taxon>
        <taxon>Fungi</taxon>
        <taxon>Dikarya</taxon>
        <taxon>Basidiomycota</taxon>
        <taxon>Agaricomycotina</taxon>
        <taxon>Agaricomycetes</taxon>
        <taxon>Cantharellales</taxon>
        <taxon>Ceratobasidiaceae</taxon>
        <taxon>Rhizoctonia</taxon>
        <taxon>Rhizoctonia solani AG-1</taxon>
    </lineage>
</organism>
<evidence type="ECO:0000256" key="1">
    <source>
        <dbReference type="SAM" id="Phobius"/>
    </source>
</evidence>
<comment type="caution">
    <text evidence="2">The sequence shown here is derived from an EMBL/GenBank/DDBJ whole genome shotgun (WGS) entry which is preliminary data.</text>
</comment>
<dbReference type="AlphaFoldDB" id="L8WP61"/>
<dbReference type="Proteomes" id="UP000011668">
    <property type="component" value="Unassembled WGS sequence"/>
</dbReference>
<keyword evidence="1" id="KW-0812">Transmembrane</keyword>
<accession>L8WP61</accession>
<keyword evidence="3" id="KW-1185">Reference proteome</keyword>
<dbReference type="STRING" id="983506.L8WP61"/>
<dbReference type="OrthoDB" id="6781668at2759"/>
<feature type="transmembrane region" description="Helical" evidence="1">
    <location>
        <begin position="68"/>
        <end position="89"/>
    </location>
</feature>
<proteinExistence type="predicted"/>
<dbReference type="HOGENOM" id="CLU_2005451_0_0_1"/>
<reference evidence="2 3" key="1">
    <citation type="journal article" date="2013" name="Nat. Commun.">
        <title>The evolution and pathogenic mechanisms of the rice sheath blight pathogen.</title>
        <authorList>
            <person name="Zheng A."/>
            <person name="Lin R."/>
            <person name="Xu L."/>
            <person name="Qin P."/>
            <person name="Tang C."/>
            <person name="Ai P."/>
            <person name="Zhang D."/>
            <person name="Liu Y."/>
            <person name="Sun Z."/>
            <person name="Feng H."/>
            <person name="Wang Y."/>
            <person name="Chen Y."/>
            <person name="Liang X."/>
            <person name="Fu R."/>
            <person name="Li Q."/>
            <person name="Zhang J."/>
            <person name="Yu X."/>
            <person name="Xie Z."/>
            <person name="Ding L."/>
            <person name="Guan P."/>
            <person name="Tang J."/>
            <person name="Liang Y."/>
            <person name="Wang S."/>
            <person name="Deng Q."/>
            <person name="Li S."/>
            <person name="Zhu J."/>
            <person name="Wang L."/>
            <person name="Liu H."/>
            <person name="Li P."/>
        </authorList>
    </citation>
    <scope>NUCLEOTIDE SEQUENCE [LARGE SCALE GENOMIC DNA]</scope>
    <source>
        <strain evidence="3">AG-1 IA</strain>
    </source>
</reference>
<sequence>MAKSRNTKLAVLLTPTAFLYLIFKTIDMLPWYSGIPLAMAEFFGMHHIISRVLLNHQSYSEPLTGSPYFAGIILGSLVWVTWGWATILVHGTSRSPHLNQVILKRTRAGEMKAASCPLTPVDFR</sequence>
<protein>
    <submittedName>
        <fullName evidence="2">Uncharacterized protein</fullName>
    </submittedName>
</protein>
<evidence type="ECO:0000313" key="3">
    <source>
        <dbReference type="Proteomes" id="UP000011668"/>
    </source>
</evidence>
<evidence type="ECO:0000313" key="2">
    <source>
        <dbReference type="EMBL" id="ELU39941.1"/>
    </source>
</evidence>
<keyword evidence="1" id="KW-1133">Transmembrane helix</keyword>
<gene>
    <name evidence="2" type="ORF">AG1IA_06029</name>
</gene>